<dbReference type="EMBL" id="DVFI01000099">
    <property type="protein sequence ID" value="HIQ63299.1"/>
    <property type="molecule type" value="Genomic_DNA"/>
</dbReference>
<organism evidence="2 3">
    <name type="scientific">Candidatus Avichristensenella intestinipullorum</name>
    <dbReference type="NCBI Taxonomy" id="2840693"/>
    <lineage>
        <taxon>Bacteria</taxon>
        <taxon>Bacillati</taxon>
        <taxon>Bacillota</taxon>
        <taxon>Clostridia</taxon>
        <taxon>Candidatus Avichristensenella</taxon>
    </lineage>
</organism>
<proteinExistence type="predicted"/>
<protein>
    <submittedName>
        <fullName evidence="2">Uncharacterized protein</fullName>
    </submittedName>
</protein>
<gene>
    <name evidence="2" type="ORF">IAA66_06890</name>
</gene>
<name>A0A9D0YWD5_9FIRM</name>
<dbReference type="Proteomes" id="UP000886819">
    <property type="component" value="Unassembled WGS sequence"/>
</dbReference>
<sequence length="313" mass="33014">MKSAWLPLLVCLLLLTCPAALADAVCTSCGQPIAAPSEVTAEYCVWTCANPDCPMDGRAEIRYMHTPQAQAVPCDETVPCAYGCGTQIAGQAHSFQTHVSNGDGTHRLQCDNPDCDQVLVEQTPCSGGTATCSSPAVCVICGGPYGEKDLSTHIWGDWVVDGDGMHRSGCLRMGCWENRRDVCTRWTVAAADGQSVQVCPVCGGIDGEPALVRVEGAEYTMVDGVLPDGALCVREGTLADGTRAMTVAFVSESGFVSTDSAFRVTVPLVSEQDFCLLRVGPGSVPTEIRHTFSSGLLTFQAQGPGVYLLLPEA</sequence>
<keyword evidence="1" id="KW-0732">Signal</keyword>
<evidence type="ECO:0000256" key="1">
    <source>
        <dbReference type="SAM" id="SignalP"/>
    </source>
</evidence>
<evidence type="ECO:0000313" key="3">
    <source>
        <dbReference type="Proteomes" id="UP000886819"/>
    </source>
</evidence>
<comment type="caution">
    <text evidence="2">The sequence shown here is derived from an EMBL/GenBank/DDBJ whole genome shotgun (WGS) entry which is preliminary data.</text>
</comment>
<evidence type="ECO:0000313" key="2">
    <source>
        <dbReference type="EMBL" id="HIQ63299.1"/>
    </source>
</evidence>
<reference evidence="2" key="1">
    <citation type="submission" date="2020-10" db="EMBL/GenBank/DDBJ databases">
        <authorList>
            <person name="Gilroy R."/>
        </authorList>
    </citation>
    <scope>NUCLEOTIDE SEQUENCE</scope>
    <source>
        <strain evidence="2">ChiHile30-977</strain>
    </source>
</reference>
<feature type="chain" id="PRO_5038832566" evidence="1">
    <location>
        <begin position="23"/>
        <end position="313"/>
    </location>
</feature>
<dbReference type="AlphaFoldDB" id="A0A9D0YWD5"/>
<accession>A0A9D0YWD5</accession>
<feature type="signal peptide" evidence="1">
    <location>
        <begin position="1"/>
        <end position="22"/>
    </location>
</feature>
<reference evidence="2" key="2">
    <citation type="journal article" date="2021" name="PeerJ">
        <title>Extensive microbial diversity within the chicken gut microbiome revealed by metagenomics and culture.</title>
        <authorList>
            <person name="Gilroy R."/>
            <person name="Ravi A."/>
            <person name="Getino M."/>
            <person name="Pursley I."/>
            <person name="Horton D.L."/>
            <person name="Alikhan N.F."/>
            <person name="Baker D."/>
            <person name="Gharbi K."/>
            <person name="Hall N."/>
            <person name="Watson M."/>
            <person name="Adriaenssens E.M."/>
            <person name="Foster-Nyarko E."/>
            <person name="Jarju S."/>
            <person name="Secka A."/>
            <person name="Antonio M."/>
            <person name="Oren A."/>
            <person name="Chaudhuri R.R."/>
            <person name="La Ragione R."/>
            <person name="Hildebrand F."/>
            <person name="Pallen M.J."/>
        </authorList>
    </citation>
    <scope>NUCLEOTIDE SEQUENCE</scope>
    <source>
        <strain evidence="2">ChiHile30-977</strain>
    </source>
</reference>